<dbReference type="Gene3D" id="3.30.750.24">
    <property type="entry name" value="STAS domain"/>
    <property type="match status" value="1"/>
</dbReference>
<dbReference type="SUPFAM" id="SSF52091">
    <property type="entry name" value="SpoIIaa-like"/>
    <property type="match status" value="1"/>
</dbReference>
<comment type="caution">
    <text evidence="2">The sequence shown here is derived from an EMBL/GenBank/DDBJ whole genome shotgun (WGS) entry which is preliminary data.</text>
</comment>
<dbReference type="Proteomes" id="UP000696294">
    <property type="component" value="Unassembled WGS sequence"/>
</dbReference>
<protein>
    <submittedName>
        <fullName evidence="2">STAS domain-containing protein</fullName>
    </submittedName>
</protein>
<dbReference type="InterPro" id="IPR002645">
    <property type="entry name" value="STAS_dom"/>
</dbReference>
<keyword evidence="3" id="KW-1185">Reference proteome</keyword>
<gene>
    <name evidence="2" type="ORF">HCN51_26180</name>
</gene>
<dbReference type="Pfam" id="PF13466">
    <property type="entry name" value="STAS_2"/>
    <property type="match status" value="1"/>
</dbReference>
<dbReference type="InterPro" id="IPR058548">
    <property type="entry name" value="MlaB-like_STAS"/>
</dbReference>
<dbReference type="PROSITE" id="PS50801">
    <property type="entry name" value="STAS"/>
    <property type="match status" value="1"/>
</dbReference>
<reference evidence="2 3" key="1">
    <citation type="submission" date="2020-03" db="EMBL/GenBank/DDBJ databases">
        <title>WGS of actinomycetes isolated from Thailand.</title>
        <authorList>
            <person name="Thawai C."/>
        </authorList>
    </citation>
    <scope>NUCLEOTIDE SEQUENCE [LARGE SCALE GENOMIC DNA]</scope>
    <source>
        <strain evidence="2 3">FMUSA5-5</strain>
    </source>
</reference>
<sequence>MTAETGAGHVSIRPVVDPHGLSISGELDRDAAPLLARALAWAVRSGTGDIHLDLGGVTFIDVAAVRLIARTAAELPTPRRLIADPLTRPASRLLHLLGWRLGQDRNLYVPLNGDDPPCLDLYGGRPITPHDPAR</sequence>
<accession>A0ABX1BAW0</accession>
<evidence type="ECO:0000313" key="2">
    <source>
        <dbReference type="EMBL" id="NJP92899.1"/>
    </source>
</evidence>
<name>A0ABX1BAW0_9ACTN</name>
<evidence type="ECO:0000259" key="1">
    <source>
        <dbReference type="PROSITE" id="PS50801"/>
    </source>
</evidence>
<proteinExistence type="predicted"/>
<dbReference type="InterPro" id="IPR036513">
    <property type="entry name" value="STAS_dom_sf"/>
</dbReference>
<dbReference type="RefSeq" id="WP_168012533.1">
    <property type="nucleotide sequence ID" value="NZ_JAATEP010000019.1"/>
</dbReference>
<feature type="domain" description="STAS" evidence="1">
    <location>
        <begin position="21"/>
        <end position="68"/>
    </location>
</feature>
<evidence type="ECO:0000313" key="3">
    <source>
        <dbReference type="Proteomes" id="UP000696294"/>
    </source>
</evidence>
<dbReference type="EMBL" id="JAATEP010000019">
    <property type="protein sequence ID" value="NJP92899.1"/>
    <property type="molecule type" value="Genomic_DNA"/>
</dbReference>
<organism evidence="2 3">
    <name type="scientific">Nonomuraea composti</name>
    <dbReference type="NCBI Taxonomy" id="2720023"/>
    <lineage>
        <taxon>Bacteria</taxon>
        <taxon>Bacillati</taxon>
        <taxon>Actinomycetota</taxon>
        <taxon>Actinomycetes</taxon>
        <taxon>Streptosporangiales</taxon>
        <taxon>Streptosporangiaceae</taxon>
        <taxon>Nonomuraea</taxon>
    </lineage>
</organism>